<dbReference type="InterPro" id="IPR008990">
    <property type="entry name" value="Elect_transpt_acc-like_dom_sf"/>
</dbReference>
<protein>
    <submittedName>
        <fullName evidence="2">Nitrile hydratase accessory protein</fullName>
    </submittedName>
</protein>
<feature type="domain" description="Nitrile hydratase beta subunit-like N-terminal" evidence="1">
    <location>
        <begin position="18"/>
        <end position="109"/>
    </location>
</feature>
<dbReference type="Gene3D" id="1.10.472.20">
    <property type="entry name" value="Nitrile hydratase, beta subunit"/>
    <property type="match status" value="1"/>
</dbReference>
<sequence>MSQDSQALINHIEDSMKLPRENGEIVFHTPWEGRIFAMAVLLLEKGMYPWTAFNGKFVQEIGEAERLHPEKDVVSTYYQHWVQAFEKVLLEKNVLTLEQLKTRTHEFSSGQRHHVC</sequence>
<dbReference type="InterPro" id="IPR023808">
    <property type="entry name" value="Nitrile_Hydratase_acc_put"/>
</dbReference>
<proteinExistence type="predicted"/>
<dbReference type="EMBL" id="JAMDMX010000017">
    <property type="protein sequence ID" value="MCY9692658.1"/>
    <property type="molecule type" value="Genomic_DNA"/>
</dbReference>
<dbReference type="Pfam" id="PF21006">
    <property type="entry name" value="NHase_beta_N"/>
    <property type="match status" value="1"/>
</dbReference>
<keyword evidence="3" id="KW-1185">Reference proteome</keyword>
<accession>A0ABT4G960</accession>
<gene>
    <name evidence="2" type="ORF">M5X19_07075</name>
</gene>
<dbReference type="SUPFAM" id="SSF50090">
    <property type="entry name" value="Electron transport accessory proteins"/>
    <property type="match status" value="1"/>
</dbReference>
<dbReference type="InterPro" id="IPR049054">
    <property type="entry name" value="CN_hydtase_beta-like_N"/>
</dbReference>
<dbReference type="NCBIfam" id="TIGR03889">
    <property type="entry name" value="nitrile_acc"/>
    <property type="match status" value="1"/>
</dbReference>
<comment type="caution">
    <text evidence="2">The sequence shown here is derived from an EMBL/GenBank/DDBJ whole genome shotgun (WGS) entry which is preliminary data.</text>
</comment>
<evidence type="ECO:0000259" key="1">
    <source>
        <dbReference type="Pfam" id="PF21006"/>
    </source>
</evidence>
<organism evidence="2 3">
    <name type="scientific">Paenibacillus alginolyticus</name>
    <dbReference type="NCBI Taxonomy" id="59839"/>
    <lineage>
        <taxon>Bacteria</taxon>
        <taxon>Bacillati</taxon>
        <taxon>Bacillota</taxon>
        <taxon>Bacilli</taxon>
        <taxon>Bacillales</taxon>
        <taxon>Paenibacillaceae</taxon>
        <taxon>Paenibacillus</taxon>
    </lineage>
</organism>
<dbReference type="InterPro" id="IPR042262">
    <property type="entry name" value="CN_hydtase_beta_C"/>
</dbReference>
<reference evidence="2 3" key="1">
    <citation type="submission" date="2022-05" db="EMBL/GenBank/DDBJ databases">
        <title>Genome Sequencing of Bee-Associated Microbes.</title>
        <authorList>
            <person name="Dunlap C."/>
        </authorList>
    </citation>
    <scope>NUCLEOTIDE SEQUENCE [LARGE SCALE GENOMIC DNA]</scope>
    <source>
        <strain evidence="2 3">NRRL B-14421</strain>
    </source>
</reference>
<dbReference type="RefSeq" id="WP_036634780.1">
    <property type="nucleotide sequence ID" value="NZ_JAMDMW010000064.1"/>
</dbReference>
<name>A0ABT4G960_9BACL</name>
<dbReference type="Proteomes" id="UP001527099">
    <property type="component" value="Unassembled WGS sequence"/>
</dbReference>
<evidence type="ECO:0000313" key="2">
    <source>
        <dbReference type="EMBL" id="MCY9692658.1"/>
    </source>
</evidence>
<evidence type="ECO:0000313" key="3">
    <source>
        <dbReference type="Proteomes" id="UP001527099"/>
    </source>
</evidence>